<feature type="transmembrane region" description="Helical" evidence="1">
    <location>
        <begin position="6"/>
        <end position="29"/>
    </location>
</feature>
<dbReference type="RefSeq" id="WP_100289357.1">
    <property type="nucleotide sequence ID" value="NZ_PHHA01000021.1"/>
</dbReference>
<evidence type="ECO:0000256" key="1">
    <source>
        <dbReference type="SAM" id="Phobius"/>
    </source>
</evidence>
<protein>
    <submittedName>
        <fullName evidence="2">Uncharacterized protein</fullName>
    </submittedName>
</protein>
<dbReference type="EMBL" id="PHHA01000021">
    <property type="protein sequence ID" value="PJG84786.1"/>
    <property type="molecule type" value="Genomic_DNA"/>
</dbReference>
<dbReference type="AlphaFoldDB" id="A0A2M8S111"/>
<organism evidence="2 3">
    <name type="scientific">Conservatibacter flavescens</name>
    <dbReference type="NCBI Taxonomy" id="28161"/>
    <lineage>
        <taxon>Bacteria</taxon>
        <taxon>Pseudomonadati</taxon>
        <taxon>Pseudomonadota</taxon>
        <taxon>Gammaproteobacteria</taxon>
        <taxon>Pasteurellales</taxon>
        <taxon>Pasteurellaceae</taxon>
        <taxon>Conservatibacter</taxon>
    </lineage>
</organism>
<keyword evidence="3" id="KW-1185">Reference proteome</keyword>
<proteinExistence type="predicted"/>
<name>A0A2M8S111_9PAST</name>
<sequence length="111" mass="13347">MKLTHIFNSLINLILIPVVLITFLVIILWRPFTLFQAIEIVATKLNKWFENIAYIELYIQLDSNGLTQEQFEQKIYLEMKKLSWFDFIWLFMKQAINALQRLFAKKYSTII</sequence>
<evidence type="ECO:0000313" key="3">
    <source>
        <dbReference type="Proteomes" id="UP000229329"/>
    </source>
</evidence>
<keyword evidence="1" id="KW-0812">Transmembrane</keyword>
<dbReference type="Proteomes" id="UP000229329">
    <property type="component" value="Unassembled WGS sequence"/>
</dbReference>
<keyword evidence="1" id="KW-1133">Transmembrane helix</keyword>
<comment type="caution">
    <text evidence="2">The sequence shown here is derived from an EMBL/GenBank/DDBJ whole genome shotgun (WGS) entry which is preliminary data.</text>
</comment>
<evidence type="ECO:0000313" key="2">
    <source>
        <dbReference type="EMBL" id="PJG84786.1"/>
    </source>
</evidence>
<accession>A0A2M8S111</accession>
<reference evidence="2 3" key="1">
    <citation type="submission" date="2017-11" db="EMBL/GenBank/DDBJ databases">
        <title>Reclassification of Bisgaard taxon 7 as Conservatibacter flavescens gen. nov., sp. nov.</title>
        <authorList>
            <person name="Christensen H."/>
        </authorList>
    </citation>
    <scope>NUCLEOTIDE SEQUENCE [LARGE SCALE GENOMIC DNA]</scope>
    <source>
        <strain evidence="2 3">7_4</strain>
    </source>
</reference>
<keyword evidence="1" id="KW-0472">Membrane</keyword>
<gene>
    <name evidence="2" type="ORF">CVP05_09620</name>
</gene>